<gene>
    <name evidence="1" type="ORF">SAMN04488079_103159</name>
</gene>
<dbReference type="Proteomes" id="UP000198924">
    <property type="component" value="Unassembled WGS sequence"/>
</dbReference>
<dbReference type="AlphaFoldDB" id="A0A1I3VSK8"/>
<sequence>MLGFAIALPNLRHRSIGTKKPPEGGCFVFGGGGGTVIPEFSFRPGLFLHLIAIYQMESVCEYRFYLQPTLVFHEDKSR</sequence>
<dbReference type="EMBL" id="FOSH01000003">
    <property type="protein sequence ID" value="SFJ97267.1"/>
    <property type="molecule type" value="Genomic_DNA"/>
</dbReference>
<name>A0A1I3VSK8_9GAMM</name>
<reference evidence="2" key="1">
    <citation type="submission" date="2016-10" db="EMBL/GenBank/DDBJ databases">
        <authorList>
            <person name="Varghese N."/>
            <person name="Submissions S."/>
        </authorList>
    </citation>
    <scope>NUCLEOTIDE SEQUENCE [LARGE SCALE GENOMIC DNA]</scope>
    <source>
        <strain evidence="2">DSM 11578</strain>
    </source>
</reference>
<proteinExistence type="predicted"/>
<keyword evidence="2" id="KW-1185">Reference proteome</keyword>
<accession>A0A1I3VSK8</accession>
<dbReference type="RefSeq" id="WP_091711784.1">
    <property type="nucleotide sequence ID" value="NZ_FOSH01000003.1"/>
</dbReference>
<organism evidence="1 2">
    <name type="scientific">Methylophaga sulfidovorans</name>
    <dbReference type="NCBI Taxonomy" id="45496"/>
    <lineage>
        <taxon>Bacteria</taxon>
        <taxon>Pseudomonadati</taxon>
        <taxon>Pseudomonadota</taxon>
        <taxon>Gammaproteobacteria</taxon>
        <taxon>Thiotrichales</taxon>
        <taxon>Piscirickettsiaceae</taxon>
        <taxon>Methylophaga</taxon>
    </lineage>
</organism>
<evidence type="ECO:0000313" key="2">
    <source>
        <dbReference type="Proteomes" id="UP000198924"/>
    </source>
</evidence>
<protein>
    <submittedName>
        <fullName evidence="1">Uncharacterized protein</fullName>
    </submittedName>
</protein>
<evidence type="ECO:0000313" key="1">
    <source>
        <dbReference type="EMBL" id="SFJ97267.1"/>
    </source>
</evidence>